<evidence type="ECO:0000256" key="10">
    <source>
        <dbReference type="SAM" id="SignalP"/>
    </source>
</evidence>
<gene>
    <name evidence="11" type="ORF">CEUTPL_LOCUS6828</name>
</gene>
<keyword evidence="3 9" id="KW-0812">Transmembrane</keyword>
<feature type="region of interest" description="Disordered" evidence="8">
    <location>
        <begin position="23"/>
        <end position="50"/>
    </location>
</feature>
<evidence type="ECO:0000256" key="7">
    <source>
        <dbReference type="ARBA" id="ARBA00023180"/>
    </source>
</evidence>
<dbReference type="InterPro" id="IPR009565">
    <property type="entry name" value="FAM174-like"/>
</dbReference>
<reference evidence="11" key="1">
    <citation type="submission" date="2022-01" db="EMBL/GenBank/DDBJ databases">
        <authorList>
            <person name="King R."/>
        </authorList>
    </citation>
    <scope>NUCLEOTIDE SEQUENCE</scope>
</reference>
<feature type="chain" id="PRO_5040236076" evidence="10">
    <location>
        <begin position="17"/>
        <end position="184"/>
    </location>
</feature>
<evidence type="ECO:0000256" key="6">
    <source>
        <dbReference type="ARBA" id="ARBA00023136"/>
    </source>
</evidence>
<dbReference type="PANTHER" id="PTHR28607:SF4">
    <property type="entry name" value="TRANSMEMBRANE PROTEIN"/>
    <property type="match status" value="1"/>
</dbReference>
<name>A0A9N9QI89_9CUCU</name>
<keyword evidence="12" id="KW-1185">Reference proteome</keyword>
<dbReference type="Proteomes" id="UP001152799">
    <property type="component" value="Chromosome 3"/>
</dbReference>
<keyword evidence="5 9" id="KW-1133">Transmembrane helix</keyword>
<proteinExistence type="inferred from homology"/>
<keyword evidence="4 10" id="KW-0732">Signal</keyword>
<feature type="signal peptide" evidence="10">
    <location>
        <begin position="1"/>
        <end position="16"/>
    </location>
</feature>
<dbReference type="AlphaFoldDB" id="A0A9N9QI89"/>
<keyword evidence="6 9" id="KW-0472">Membrane</keyword>
<protein>
    <submittedName>
        <fullName evidence="11">Uncharacterized protein</fullName>
    </submittedName>
</protein>
<evidence type="ECO:0000313" key="11">
    <source>
        <dbReference type="EMBL" id="CAG9766241.1"/>
    </source>
</evidence>
<evidence type="ECO:0000256" key="3">
    <source>
        <dbReference type="ARBA" id="ARBA00022692"/>
    </source>
</evidence>
<evidence type="ECO:0000256" key="2">
    <source>
        <dbReference type="ARBA" id="ARBA00006986"/>
    </source>
</evidence>
<evidence type="ECO:0000256" key="4">
    <source>
        <dbReference type="ARBA" id="ARBA00022729"/>
    </source>
</evidence>
<dbReference type="GO" id="GO:0016020">
    <property type="term" value="C:membrane"/>
    <property type="evidence" value="ECO:0007669"/>
    <property type="project" value="UniProtKB-SubCell"/>
</dbReference>
<dbReference type="OrthoDB" id="5917722at2759"/>
<evidence type="ECO:0000256" key="8">
    <source>
        <dbReference type="SAM" id="MobiDB-lite"/>
    </source>
</evidence>
<accession>A0A9N9QI89</accession>
<comment type="subcellular location">
    <subcellularLocation>
        <location evidence="1">Membrane</location>
        <topology evidence="1">Single-pass type I membrane protein</topology>
    </subcellularLocation>
</comment>
<evidence type="ECO:0000256" key="5">
    <source>
        <dbReference type="ARBA" id="ARBA00022989"/>
    </source>
</evidence>
<dbReference type="EMBL" id="OU892279">
    <property type="protein sequence ID" value="CAG9766241.1"/>
    <property type="molecule type" value="Genomic_DNA"/>
</dbReference>
<feature type="transmembrane region" description="Helical" evidence="9">
    <location>
        <begin position="105"/>
        <end position="125"/>
    </location>
</feature>
<dbReference type="Pfam" id="PF06679">
    <property type="entry name" value="DUF1180"/>
    <property type="match status" value="1"/>
</dbReference>
<evidence type="ECO:0000256" key="1">
    <source>
        <dbReference type="ARBA" id="ARBA00004479"/>
    </source>
</evidence>
<comment type="similarity">
    <text evidence="2">Belongs to the FAM174 family.</text>
</comment>
<evidence type="ECO:0000313" key="12">
    <source>
        <dbReference type="Proteomes" id="UP001152799"/>
    </source>
</evidence>
<sequence length="184" mass="20744">MLILFLFFSLIFSAQAINIQTQYKDPNNKPPSPEHTDLSKEINSTNNKNPPIIVLDPIKDRKINANVTSSTPILNQTANNIPAPNLPKINETLEEKTIDIGPGPVARGIIVFVGLALLFICYVGMKTYRRRKQDKSKIMVRKYGVRARRTDVEMEPLSLSDEEEDETVFDLAANSFYLLICCCD</sequence>
<evidence type="ECO:0000256" key="9">
    <source>
        <dbReference type="SAM" id="Phobius"/>
    </source>
</evidence>
<keyword evidence="7" id="KW-0325">Glycoprotein</keyword>
<dbReference type="PANTHER" id="PTHR28607">
    <property type="entry name" value="EXPRESSED PROTEIN"/>
    <property type="match status" value="1"/>
</dbReference>
<organism evidence="11 12">
    <name type="scientific">Ceutorhynchus assimilis</name>
    <name type="common">cabbage seed weevil</name>
    <dbReference type="NCBI Taxonomy" id="467358"/>
    <lineage>
        <taxon>Eukaryota</taxon>
        <taxon>Metazoa</taxon>
        <taxon>Ecdysozoa</taxon>
        <taxon>Arthropoda</taxon>
        <taxon>Hexapoda</taxon>
        <taxon>Insecta</taxon>
        <taxon>Pterygota</taxon>
        <taxon>Neoptera</taxon>
        <taxon>Endopterygota</taxon>
        <taxon>Coleoptera</taxon>
        <taxon>Polyphaga</taxon>
        <taxon>Cucujiformia</taxon>
        <taxon>Curculionidae</taxon>
        <taxon>Ceutorhynchinae</taxon>
        <taxon>Ceutorhynchus</taxon>
    </lineage>
</organism>